<feature type="domain" description="PPIase FKBP-type" evidence="15">
    <location>
        <begin position="169"/>
        <end position="256"/>
    </location>
</feature>
<dbReference type="Gene3D" id="3.10.50.40">
    <property type="match status" value="1"/>
</dbReference>
<dbReference type="InterPro" id="IPR036611">
    <property type="entry name" value="Trigger_fac_ribosome-bd_sf"/>
</dbReference>
<dbReference type="Gene3D" id="3.30.70.1050">
    <property type="entry name" value="Trigger factor ribosome-binding domain"/>
    <property type="match status" value="1"/>
</dbReference>
<protein>
    <recommendedName>
        <fullName evidence="4 11">Trigger factor</fullName>
        <shortName evidence="11">TF</shortName>
        <ecNumber evidence="3 11">5.2.1.8</ecNumber>
    </recommendedName>
    <alternativeName>
        <fullName evidence="10 11">PPIase</fullName>
    </alternativeName>
</protein>
<dbReference type="PIRSF" id="PIRSF003095">
    <property type="entry name" value="Trigger_factor"/>
    <property type="match status" value="1"/>
</dbReference>
<dbReference type="InterPro" id="IPR008881">
    <property type="entry name" value="Trigger_fac_ribosome-bd_bac"/>
</dbReference>
<dbReference type="EMBL" id="JADEWC010000018">
    <property type="protein sequence ID" value="MBE9222836.1"/>
    <property type="molecule type" value="Genomic_DNA"/>
</dbReference>
<dbReference type="Proteomes" id="UP000654604">
    <property type="component" value="Unassembled WGS sequence"/>
</dbReference>
<dbReference type="SUPFAM" id="SSF54534">
    <property type="entry name" value="FKBP-like"/>
    <property type="match status" value="1"/>
</dbReference>
<comment type="similarity">
    <text evidence="2 11 13">Belongs to the FKBP-type PPIase family. Tig subfamily.</text>
</comment>
<keyword evidence="6 11" id="KW-0697">Rotamase</keyword>
<accession>A0ABR9V4L1</accession>
<keyword evidence="8 11" id="KW-0413">Isomerase</keyword>
<evidence type="ECO:0000256" key="5">
    <source>
        <dbReference type="ARBA" id="ARBA00022618"/>
    </source>
</evidence>
<evidence type="ECO:0000256" key="10">
    <source>
        <dbReference type="ARBA" id="ARBA00029986"/>
    </source>
</evidence>
<reference evidence="16 17" key="1">
    <citation type="submission" date="2020-10" db="EMBL/GenBank/DDBJ databases">
        <authorList>
            <person name="Castelo-Branco R."/>
            <person name="Eusebio N."/>
            <person name="Adriana R."/>
            <person name="Vieira A."/>
            <person name="Brugerolle De Fraissinette N."/>
            <person name="Rezende De Castro R."/>
            <person name="Schneider M.P."/>
            <person name="Vasconcelos V."/>
            <person name="Leao P.N."/>
        </authorList>
    </citation>
    <scope>NUCLEOTIDE SEQUENCE [LARGE SCALE GENOMIC DNA]</scope>
    <source>
        <strain evidence="16 17">LEGE 03274</strain>
    </source>
</reference>
<dbReference type="HAMAP" id="MF_00303">
    <property type="entry name" value="Trigger_factor_Tig"/>
    <property type="match status" value="1"/>
</dbReference>
<dbReference type="SUPFAM" id="SSF109998">
    <property type="entry name" value="Triger factor/SurA peptide-binding domain-like"/>
    <property type="match status" value="1"/>
</dbReference>
<evidence type="ECO:0000256" key="4">
    <source>
        <dbReference type="ARBA" id="ARBA00016902"/>
    </source>
</evidence>
<dbReference type="InterPro" id="IPR008880">
    <property type="entry name" value="Trigger_fac_C"/>
</dbReference>
<gene>
    <name evidence="11" type="primary">tig</name>
    <name evidence="16" type="ORF">IQ215_09015</name>
</gene>
<comment type="domain">
    <text evidence="11">Consists of 3 domains; the N-terminus binds the ribosome, the middle domain has PPIase activity, while the C-terminus has intrinsic chaperone activity on its own.</text>
</comment>
<evidence type="ECO:0000256" key="3">
    <source>
        <dbReference type="ARBA" id="ARBA00013194"/>
    </source>
</evidence>
<evidence type="ECO:0000313" key="16">
    <source>
        <dbReference type="EMBL" id="MBE9222836.1"/>
    </source>
</evidence>
<dbReference type="RefSeq" id="WP_193800987.1">
    <property type="nucleotide sequence ID" value="NZ_JADEWC010000018.1"/>
</dbReference>
<comment type="catalytic activity">
    <reaction evidence="1 11 12">
        <text>[protein]-peptidylproline (omega=180) = [protein]-peptidylproline (omega=0)</text>
        <dbReference type="Rhea" id="RHEA:16237"/>
        <dbReference type="Rhea" id="RHEA-COMP:10747"/>
        <dbReference type="Rhea" id="RHEA-COMP:10748"/>
        <dbReference type="ChEBI" id="CHEBI:83833"/>
        <dbReference type="ChEBI" id="CHEBI:83834"/>
        <dbReference type="EC" id="5.2.1.8"/>
    </reaction>
</comment>
<evidence type="ECO:0000259" key="15">
    <source>
        <dbReference type="PROSITE" id="PS50059"/>
    </source>
</evidence>
<evidence type="ECO:0000256" key="8">
    <source>
        <dbReference type="ARBA" id="ARBA00023235"/>
    </source>
</evidence>
<dbReference type="InterPro" id="IPR037041">
    <property type="entry name" value="Trigger_fac_C_sf"/>
</dbReference>
<evidence type="ECO:0000256" key="12">
    <source>
        <dbReference type="PROSITE-ProRule" id="PRU00277"/>
    </source>
</evidence>
<dbReference type="Pfam" id="PF00254">
    <property type="entry name" value="FKBP_C"/>
    <property type="match status" value="1"/>
</dbReference>
<evidence type="ECO:0000256" key="6">
    <source>
        <dbReference type="ARBA" id="ARBA00023110"/>
    </source>
</evidence>
<dbReference type="InterPro" id="IPR001179">
    <property type="entry name" value="PPIase_FKBP_dom"/>
</dbReference>
<keyword evidence="11" id="KW-0963">Cytoplasm</keyword>
<evidence type="ECO:0000256" key="13">
    <source>
        <dbReference type="RuleBase" id="RU003914"/>
    </source>
</evidence>
<dbReference type="GO" id="GO:0003755">
    <property type="term" value="F:peptidyl-prolyl cis-trans isomerase activity"/>
    <property type="evidence" value="ECO:0007669"/>
    <property type="project" value="UniProtKB-EC"/>
</dbReference>
<keyword evidence="17" id="KW-1185">Reference proteome</keyword>
<keyword evidence="9 11" id="KW-0131">Cell cycle</keyword>
<dbReference type="InterPro" id="IPR005215">
    <property type="entry name" value="Trig_fac"/>
</dbReference>
<evidence type="ECO:0000256" key="7">
    <source>
        <dbReference type="ARBA" id="ARBA00023186"/>
    </source>
</evidence>
<feature type="region of interest" description="Disordered" evidence="14">
    <location>
        <begin position="438"/>
        <end position="459"/>
    </location>
</feature>
<evidence type="ECO:0000256" key="9">
    <source>
        <dbReference type="ARBA" id="ARBA00023306"/>
    </source>
</evidence>
<evidence type="ECO:0000256" key="14">
    <source>
        <dbReference type="SAM" id="MobiDB-lite"/>
    </source>
</evidence>
<dbReference type="NCBIfam" id="TIGR00115">
    <property type="entry name" value="tig"/>
    <property type="match status" value="1"/>
</dbReference>
<dbReference type="PROSITE" id="PS50059">
    <property type="entry name" value="FKBP_PPIASE"/>
    <property type="match status" value="1"/>
</dbReference>
<dbReference type="InterPro" id="IPR027304">
    <property type="entry name" value="Trigger_fact/SurA_dom_sf"/>
</dbReference>
<proteinExistence type="inferred from homology"/>
<dbReference type="PANTHER" id="PTHR30560">
    <property type="entry name" value="TRIGGER FACTOR CHAPERONE AND PEPTIDYL-PROLYL CIS/TRANS ISOMERASE"/>
    <property type="match status" value="1"/>
</dbReference>
<dbReference type="PANTHER" id="PTHR30560:SF3">
    <property type="entry name" value="TRIGGER FACTOR-LIKE PROTEIN TIG, CHLOROPLASTIC"/>
    <property type="match status" value="1"/>
</dbReference>
<organism evidence="16 17">
    <name type="scientific">Cyanobacterium stanieri LEGE 03274</name>
    <dbReference type="NCBI Taxonomy" id="1828756"/>
    <lineage>
        <taxon>Bacteria</taxon>
        <taxon>Bacillati</taxon>
        <taxon>Cyanobacteriota</taxon>
        <taxon>Cyanophyceae</taxon>
        <taxon>Oscillatoriophycideae</taxon>
        <taxon>Chroococcales</taxon>
        <taxon>Geminocystaceae</taxon>
        <taxon>Cyanobacterium</taxon>
    </lineage>
</organism>
<dbReference type="Gene3D" id="1.10.3120.10">
    <property type="entry name" value="Trigger factor, C-terminal domain"/>
    <property type="match status" value="1"/>
</dbReference>
<dbReference type="Pfam" id="PF05698">
    <property type="entry name" value="Trigger_C"/>
    <property type="match status" value="1"/>
</dbReference>
<comment type="subcellular location">
    <subcellularLocation>
        <location evidence="11">Cytoplasm</location>
    </subcellularLocation>
    <text evidence="11">About half TF is bound to the ribosome near the polypeptide exit tunnel while the other half is free in the cytoplasm.</text>
</comment>
<name>A0ABR9V4L1_9CHRO</name>
<keyword evidence="7 11" id="KW-0143">Chaperone</keyword>
<dbReference type="SUPFAM" id="SSF102735">
    <property type="entry name" value="Trigger factor ribosome-binding domain"/>
    <property type="match status" value="1"/>
</dbReference>
<feature type="compositionally biased region" description="Acidic residues" evidence="14">
    <location>
        <begin position="446"/>
        <end position="459"/>
    </location>
</feature>
<comment type="function">
    <text evidence="11">Involved in protein export. Acts as a chaperone by maintaining the newly synthesized protein in an open conformation. Functions as a peptidyl-prolyl cis-trans isomerase.</text>
</comment>
<dbReference type="EC" id="5.2.1.8" evidence="3 11"/>
<comment type="caution">
    <text evidence="16">The sequence shown here is derived from an EMBL/GenBank/DDBJ whole genome shotgun (WGS) entry which is preliminary data.</text>
</comment>
<dbReference type="InterPro" id="IPR046357">
    <property type="entry name" value="PPIase_dom_sf"/>
</dbReference>
<sequence length="459" mass="51907">MKITQEKLPASQIGLEIEIPAETSKKTYEKVITQIARTTNIPGFRQGKVPRPILLQRLGHDRIKAAVLEELIQDSLKLAIEQESINSLGNYSLRSEFEDLVKDYQPGNAVVFKAAVDVPPEVTLGQYQGLKVQAEEIKYDPEAVDKLIEEQRQRLATLVPVEGRTAQMGDTAIVDFQGRKPAENEGEEGELIEGTKAEEFQVELAEGKFIPGFVEGIVGMNIDESKTLDLTFPEDYPQKDLASQPVIFSITLKDLKEKELPEVDDEFVKEVSEFETVTELRESLEKQYQEKAENDTKVNIQQALVDELLKHTTIEIPETMMEEEVQNLLMQTANEIQRMGVDLNQFFTREMVGRMRETARPEASKNLHTNLIVEKIAEQESITLTDEEVNEKIAEVTKDLNSSEIDQNKLQKFVKNDLLSDKVLSFLQEKNEVELVPEGTLKTEEKEEAEAETAEVAAE</sequence>
<evidence type="ECO:0000313" key="17">
    <source>
        <dbReference type="Proteomes" id="UP000654604"/>
    </source>
</evidence>
<evidence type="ECO:0000256" key="2">
    <source>
        <dbReference type="ARBA" id="ARBA00005464"/>
    </source>
</evidence>
<evidence type="ECO:0000256" key="1">
    <source>
        <dbReference type="ARBA" id="ARBA00000971"/>
    </source>
</evidence>
<dbReference type="Pfam" id="PF05697">
    <property type="entry name" value="Trigger_N"/>
    <property type="match status" value="1"/>
</dbReference>
<evidence type="ECO:0000256" key="11">
    <source>
        <dbReference type="HAMAP-Rule" id="MF_00303"/>
    </source>
</evidence>
<keyword evidence="5 11" id="KW-0132">Cell division</keyword>